<dbReference type="PROSITE" id="PS51294">
    <property type="entry name" value="HTH_MYB"/>
    <property type="match status" value="1"/>
</dbReference>
<dbReference type="PIRSF" id="PIRSF025024">
    <property type="entry name" value="Transcriptional_adaptor_2"/>
    <property type="match status" value="1"/>
</dbReference>
<dbReference type="OMA" id="YNGNHRP"/>
<dbReference type="InterPro" id="IPR009057">
    <property type="entry name" value="Homeodomain-like_sf"/>
</dbReference>
<dbReference type="PROSITE" id="PS50934">
    <property type="entry name" value="SWIRM"/>
    <property type="match status" value="1"/>
</dbReference>
<dbReference type="InterPro" id="IPR017884">
    <property type="entry name" value="SANT_dom"/>
</dbReference>
<dbReference type="InterPro" id="IPR055141">
    <property type="entry name" value="TADA2A_B-like_dom"/>
</dbReference>
<dbReference type="PANTHER" id="PTHR12374:SF20">
    <property type="entry name" value="TRANSCRIPTIONAL ADAPTER 2-ALPHA"/>
    <property type="match status" value="1"/>
</dbReference>
<sequence>MALSSKTVRVHCADAACADDWDACVTCFASGQSKPESPHKPWHAYRLISPVERPLFAPDWSGDEELLLLQGSEKYGLGNWADVAEHIGNRRTKEECDAHYLETYIKSPMYPLPDLNVQIEYDAEAFQARKRRRIDARAAIQKAPPPTKSKPITSTPSCHEVQGYMPGRLEFEHEYENEAEVSVKDLEFDQDLAEGNEDEVQLKLTMLDIYNSRLTRRADRKRVIYEHNMLEYKRHQNIEKKRTKEEKDLVQRTKPFARLLSIADYESFLEGLLNEHNLRKRIVELQEWRRQGLTSMEQGPKYEKDKAHRLLMRSTGMGLHGSRYSRPEEKVKKHTGAHIGIAQAHDVQLLSREEQSLCSNLRMLPKAYLVVKETLIRELWRTGGALSKRNARQLLKLDPAKTTKVFEYLAQFGLVT</sequence>
<dbReference type="InterPro" id="IPR017930">
    <property type="entry name" value="Myb_dom"/>
</dbReference>
<keyword evidence="2 3" id="KW-0539">Nucleus</keyword>
<dbReference type="GO" id="GO:0006357">
    <property type="term" value="P:regulation of transcription by RNA polymerase II"/>
    <property type="evidence" value="ECO:0007669"/>
    <property type="project" value="InterPro"/>
</dbReference>
<dbReference type="EMBL" id="MCFI01000007">
    <property type="protein sequence ID" value="ORY83631.1"/>
    <property type="molecule type" value="Genomic_DNA"/>
</dbReference>
<dbReference type="GO" id="GO:0045815">
    <property type="term" value="P:transcription initiation-coupled chromatin remodeling"/>
    <property type="evidence" value="ECO:0007669"/>
    <property type="project" value="UniProtKB-ARBA"/>
</dbReference>
<dbReference type="Pfam" id="PF04433">
    <property type="entry name" value="SWIRM"/>
    <property type="match status" value="1"/>
</dbReference>
<evidence type="ECO:0000259" key="4">
    <source>
        <dbReference type="PROSITE" id="PS50090"/>
    </source>
</evidence>
<proteinExistence type="predicted"/>
<dbReference type="GO" id="GO:0070461">
    <property type="term" value="C:SAGA-type complex"/>
    <property type="evidence" value="ECO:0007669"/>
    <property type="project" value="TreeGrafter"/>
</dbReference>
<evidence type="ECO:0000313" key="9">
    <source>
        <dbReference type="Proteomes" id="UP000193685"/>
    </source>
</evidence>
<dbReference type="InterPro" id="IPR016827">
    <property type="entry name" value="Ada2/TADA2"/>
</dbReference>
<keyword evidence="1" id="KW-0156">Chromatin regulator</keyword>
<dbReference type="Gene3D" id="1.10.10.60">
    <property type="entry name" value="Homeodomain-like"/>
    <property type="match status" value="1"/>
</dbReference>
<name>A0A1Y2FI47_PROLT</name>
<dbReference type="GO" id="GO:0003682">
    <property type="term" value="F:chromatin binding"/>
    <property type="evidence" value="ECO:0007669"/>
    <property type="project" value="TreeGrafter"/>
</dbReference>
<dbReference type="GO" id="GO:0005634">
    <property type="term" value="C:nucleus"/>
    <property type="evidence" value="ECO:0007669"/>
    <property type="project" value="UniProtKB-SubCell"/>
</dbReference>
<accession>A0A1Y2FI47</accession>
<evidence type="ECO:0000256" key="1">
    <source>
        <dbReference type="ARBA" id="ARBA00022853"/>
    </source>
</evidence>
<evidence type="ECO:0000256" key="2">
    <source>
        <dbReference type="ARBA" id="ARBA00023242"/>
    </source>
</evidence>
<reference evidence="8 9" key="1">
    <citation type="submission" date="2016-07" db="EMBL/GenBank/DDBJ databases">
        <title>Pervasive Adenine N6-methylation of Active Genes in Fungi.</title>
        <authorList>
            <consortium name="DOE Joint Genome Institute"/>
            <person name="Mondo S.J."/>
            <person name="Dannebaum R.O."/>
            <person name="Kuo R.C."/>
            <person name="Labutti K."/>
            <person name="Haridas S."/>
            <person name="Kuo A."/>
            <person name="Salamov A."/>
            <person name="Ahrendt S.R."/>
            <person name="Lipzen A."/>
            <person name="Sullivan W."/>
            <person name="Andreopoulos W.B."/>
            <person name="Clum A."/>
            <person name="Lindquist E."/>
            <person name="Daum C."/>
            <person name="Ramamoorthy G.K."/>
            <person name="Gryganskyi A."/>
            <person name="Culley D."/>
            <person name="Magnuson J.K."/>
            <person name="James T.Y."/>
            <person name="O'Malley M.A."/>
            <person name="Stajich J.E."/>
            <person name="Spatafora J.W."/>
            <person name="Visel A."/>
            <person name="Grigoriev I.V."/>
        </authorList>
    </citation>
    <scope>NUCLEOTIDE SEQUENCE [LARGE SCALE GENOMIC DNA]</scope>
    <source>
        <strain evidence="8 9">12-1054</strain>
    </source>
</reference>
<comment type="subcellular location">
    <subcellularLocation>
        <location evidence="3">Nucleus</location>
    </subcellularLocation>
</comment>
<dbReference type="STRING" id="56484.A0A1Y2FI47"/>
<dbReference type="SUPFAM" id="SSF46689">
    <property type="entry name" value="Homeodomain-like"/>
    <property type="match status" value="2"/>
</dbReference>
<evidence type="ECO:0000259" key="7">
    <source>
        <dbReference type="PROSITE" id="PS51294"/>
    </source>
</evidence>
<dbReference type="OrthoDB" id="270417at2759"/>
<dbReference type="CDD" id="cd00167">
    <property type="entry name" value="SANT"/>
    <property type="match status" value="1"/>
</dbReference>
<keyword evidence="3" id="KW-0805">Transcription regulation</keyword>
<dbReference type="AlphaFoldDB" id="A0A1Y2FI47"/>
<dbReference type="InterPro" id="IPR007526">
    <property type="entry name" value="SWIRM"/>
</dbReference>
<keyword evidence="3" id="KW-0804">Transcription</keyword>
<feature type="domain" description="Myb-like" evidence="4">
    <location>
        <begin position="60"/>
        <end position="104"/>
    </location>
</feature>
<feature type="domain" description="SANT" evidence="6">
    <location>
        <begin position="55"/>
        <end position="108"/>
    </location>
</feature>
<keyword evidence="9" id="KW-1185">Reference proteome</keyword>
<dbReference type="PROSITE" id="PS51293">
    <property type="entry name" value="SANT"/>
    <property type="match status" value="1"/>
</dbReference>
<dbReference type="InterPro" id="IPR001005">
    <property type="entry name" value="SANT/Myb"/>
</dbReference>
<dbReference type="GO" id="GO:0003713">
    <property type="term" value="F:transcription coactivator activity"/>
    <property type="evidence" value="ECO:0007669"/>
    <property type="project" value="InterPro"/>
</dbReference>
<feature type="domain" description="SWIRM" evidence="5">
    <location>
        <begin position="330"/>
        <end position="416"/>
    </location>
</feature>
<dbReference type="Pfam" id="PF00249">
    <property type="entry name" value="Myb_DNA-binding"/>
    <property type="match status" value="1"/>
</dbReference>
<evidence type="ECO:0000259" key="5">
    <source>
        <dbReference type="PROSITE" id="PS50934"/>
    </source>
</evidence>
<evidence type="ECO:0000256" key="3">
    <source>
        <dbReference type="PIRNR" id="PIRNR025024"/>
    </source>
</evidence>
<organism evidence="8 9">
    <name type="scientific">Protomyces lactucae-debilis</name>
    <dbReference type="NCBI Taxonomy" id="2754530"/>
    <lineage>
        <taxon>Eukaryota</taxon>
        <taxon>Fungi</taxon>
        <taxon>Dikarya</taxon>
        <taxon>Ascomycota</taxon>
        <taxon>Taphrinomycotina</taxon>
        <taxon>Taphrinomycetes</taxon>
        <taxon>Taphrinales</taxon>
        <taxon>Protomycetaceae</taxon>
        <taxon>Protomyces</taxon>
    </lineage>
</organism>
<feature type="domain" description="HTH myb-type" evidence="7">
    <location>
        <begin position="60"/>
        <end position="108"/>
    </location>
</feature>
<dbReference type="Gene3D" id="1.10.10.10">
    <property type="entry name" value="Winged helix-like DNA-binding domain superfamily/Winged helix DNA-binding domain"/>
    <property type="match status" value="1"/>
</dbReference>
<protein>
    <recommendedName>
        <fullName evidence="3">Transcriptional adapter 2</fullName>
    </recommendedName>
</protein>
<gene>
    <name evidence="8" type="ORF">BCR37DRAFT_378598</name>
</gene>
<evidence type="ECO:0000259" key="6">
    <source>
        <dbReference type="PROSITE" id="PS51293"/>
    </source>
</evidence>
<dbReference type="SMART" id="SM00717">
    <property type="entry name" value="SANT"/>
    <property type="match status" value="1"/>
</dbReference>
<dbReference type="PANTHER" id="PTHR12374">
    <property type="entry name" value="TRANSCRIPTIONAL ADAPTOR 2 ADA2 -RELATED"/>
    <property type="match status" value="1"/>
</dbReference>
<comment type="caution">
    <text evidence="8">The sequence shown here is derived from an EMBL/GenBank/DDBJ whole genome shotgun (WGS) entry which is preliminary data.</text>
</comment>
<dbReference type="GeneID" id="63785673"/>
<dbReference type="RefSeq" id="XP_040725926.1">
    <property type="nucleotide sequence ID" value="XM_040869074.1"/>
</dbReference>
<dbReference type="PROSITE" id="PS50090">
    <property type="entry name" value="MYB_LIKE"/>
    <property type="match status" value="1"/>
</dbReference>
<dbReference type="Proteomes" id="UP000193685">
    <property type="component" value="Unassembled WGS sequence"/>
</dbReference>
<dbReference type="Pfam" id="PF22941">
    <property type="entry name" value="TADA2A-like_3rd"/>
    <property type="match status" value="1"/>
</dbReference>
<dbReference type="FunFam" id="1.10.10.10:FF:000087">
    <property type="entry name" value="Transcriptional adapter 2"/>
    <property type="match status" value="1"/>
</dbReference>
<evidence type="ECO:0000313" key="8">
    <source>
        <dbReference type="EMBL" id="ORY83631.1"/>
    </source>
</evidence>
<dbReference type="InterPro" id="IPR036388">
    <property type="entry name" value="WH-like_DNA-bd_sf"/>
</dbReference>